<dbReference type="Pfam" id="PF13639">
    <property type="entry name" value="zf-RING_2"/>
    <property type="match status" value="1"/>
</dbReference>
<keyword evidence="6" id="KW-0479">Metal-binding</keyword>
<dbReference type="AlphaFoldDB" id="A0AAV1RF13"/>
<dbReference type="EC" id="2.3.2.27" evidence="3"/>
<evidence type="ECO:0000256" key="12">
    <source>
        <dbReference type="PROSITE-ProRule" id="PRU00175"/>
    </source>
</evidence>
<evidence type="ECO:0000256" key="2">
    <source>
        <dbReference type="ARBA" id="ARBA00004141"/>
    </source>
</evidence>
<evidence type="ECO:0000256" key="3">
    <source>
        <dbReference type="ARBA" id="ARBA00012483"/>
    </source>
</evidence>
<dbReference type="GO" id="GO:0016020">
    <property type="term" value="C:membrane"/>
    <property type="evidence" value="ECO:0007669"/>
    <property type="project" value="UniProtKB-SubCell"/>
</dbReference>
<keyword evidence="5" id="KW-0812">Transmembrane</keyword>
<evidence type="ECO:0000313" key="15">
    <source>
        <dbReference type="Proteomes" id="UP001314170"/>
    </source>
</evidence>
<keyword evidence="8" id="KW-0833">Ubl conjugation pathway</keyword>
<keyword evidence="10" id="KW-1133">Transmembrane helix</keyword>
<reference evidence="14 15" key="1">
    <citation type="submission" date="2024-01" db="EMBL/GenBank/DDBJ databases">
        <authorList>
            <person name="Waweru B."/>
        </authorList>
    </citation>
    <scope>NUCLEOTIDE SEQUENCE [LARGE SCALE GENOMIC DNA]</scope>
</reference>
<comment type="catalytic activity">
    <reaction evidence="1">
        <text>S-ubiquitinyl-[E2 ubiquitin-conjugating enzyme]-L-cysteine + [acceptor protein]-L-lysine = [E2 ubiquitin-conjugating enzyme]-L-cysteine + N(6)-ubiquitinyl-[acceptor protein]-L-lysine.</text>
        <dbReference type="EC" id="2.3.2.27"/>
    </reaction>
</comment>
<name>A0AAV1RF13_9ROSI</name>
<evidence type="ECO:0000256" key="6">
    <source>
        <dbReference type="ARBA" id="ARBA00022723"/>
    </source>
</evidence>
<evidence type="ECO:0000256" key="8">
    <source>
        <dbReference type="ARBA" id="ARBA00022786"/>
    </source>
</evidence>
<keyword evidence="11" id="KW-0472">Membrane</keyword>
<evidence type="ECO:0000256" key="4">
    <source>
        <dbReference type="ARBA" id="ARBA00022679"/>
    </source>
</evidence>
<evidence type="ECO:0000256" key="5">
    <source>
        <dbReference type="ARBA" id="ARBA00022692"/>
    </source>
</evidence>
<dbReference type="InterPro" id="IPR001841">
    <property type="entry name" value="Znf_RING"/>
</dbReference>
<feature type="domain" description="RING-type" evidence="13">
    <location>
        <begin position="65"/>
        <end position="108"/>
    </location>
</feature>
<dbReference type="GO" id="GO:0061630">
    <property type="term" value="F:ubiquitin protein ligase activity"/>
    <property type="evidence" value="ECO:0007669"/>
    <property type="project" value="UniProtKB-EC"/>
</dbReference>
<keyword evidence="7 12" id="KW-0863">Zinc-finger</keyword>
<dbReference type="PANTHER" id="PTHR45977:SF13">
    <property type="entry name" value="GB|AAF27103.1"/>
    <property type="match status" value="1"/>
</dbReference>
<evidence type="ECO:0000256" key="1">
    <source>
        <dbReference type="ARBA" id="ARBA00000900"/>
    </source>
</evidence>
<gene>
    <name evidence="14" type="ORF">DCAF_LOCUS9787</name>
</gene>
<dbReference type="SMART" id="SM00184">
    <property type="entry name" value="RING"/>
    <property type="match status" value="1"/>
</dbReference>
<proteinExistence type="predicted"/>
<dbReference type="PROSITE" id="PS50089">
    <property type="entry name" value="ZF_RING_2"/>
    <property type="match status" value="1"/>
</dbReference>
<organism evidence="14 15">
    <name type="scientific">Dovyalis caffra</name>
    <dbReference type="NCBI Taxonomy" id="77055"/>
    <lineage>
        <taxon>Eukaryota</taxon>
        <taxon>Viridiplantae</taxon>
        <taxon>Streptophyta</taxon>
        <taxon>Embryophyta</taxon>
        <taxon>Tracheophyta</taxon>
        <taxon>Spermatophyta</taxon>
        <taxon>Magnoliopsida</taxon>
        <taxon>eudicotyledons</taxon>
        <taxon>Gunneridae</taxon>
        <taxon>Pentapetalae</taxon>
        <taxon>rosids</taxon>
        <taxon>fabids</taxon>
        <taxon>Malpighiales</taxon>
        <taxon>Salicaceae</taxon>
        <taxon>Flacourtieae</taxon>
        <taxon>Dovyalis</taxon>
    </lineage>
</organism>
<dbReference type="GO" id="GO:0008270">
    <property type="term" value="F:zinc ion binding"/>
    <property type="evidence" value="ECO:0007669"/>
    <property type="project" value="UniProtKB-KW"/>
</dbReference>
<keyword evidence="4" id="KW-0808">Transferase</keyword>
<dbReference type="EMBL" id="CAWUPB010000950">
    <property type="protein sequence ID" value="CAK7334181.1"/>
    <property type="molecule type" value="Genomic_DNA"/>
</dbReference>
<evidence type="ECO:0000313" key="14">
    <source>
        <dbReference type="EMBL" id="CAK7334181.1"/>
    </source>
</evidence>
<evidence type="ECO:0000256" key="11">
    <source>
        <dbReference type="ARBA" id="ARBA00023136"/>
    </source>
</evidence>
<dbReference type="InterPro" id="IPR013083">
    <property type="entry name" value="Znf_RING/FYVE/PHD"/>
</dbReference>
<protein>
    <recommendedName>
        <fullName evidence="3">RING-type E3 ubiquitin transferase</fullName>
        <ecNumber evidence="3">2.3.2.27</ecNumber>
    </recommendedName>
</protein>
<dbReference type="Gene3D" id="3.30.40.10">
    <property type="entry name" value="Zinc/RING finger domain, C3HC4 (zinc finger)"/>
    <property type="match status" value="1"/>
</dbReference>
<evidence type="ECO:0000259" key="13">
    <source>
        <dbReference type="PROSITE" id="PS50089"/>
    </source>
</evidence>
<comment type="subcellular location">
    <subcellularLocation>
        <location evidence="2">Membrane</location>
        <topology evidence="2">Multi-pass membrane protein</topology>
    </subcellularLocation>
</comment>
<evidence type="ECO:0000256" key="9">
    <source>
        <dbReference type="ARBA" id="ARBA00022833"/>
    </source>
</evidence>
<keyword evidence="15" id="KW-1185">Reference proteome</keyword>
<evidence type="ECO:0000256" key="10">
    <source>
        <dbReference type="ARBA" id="ARBA00022989"/>
    </source>
</evidence>
<comment type="caution">
    <text evidence="14">The sequence shown here is derived from an EMBL/GenBank/DDBJ whole genome shotgun (WGS) entry which is preliminary data.</text>
</comment>
<dbReference type="PANTHER" id="PTHR45977">
    <property type="entry name" value="TARGET OF ERK KINASE MPK-1"/>
    <property type="match status" value="1"/>
</dbReference>
<dbReference type="GO" id="GO:0016567">
    <property type="term" value="P:protein ubiquitination"/>
    <property type="evidence" value="ECO:0007669"/>
    <property type="project" value="TreeGrafter"/>
</dbReference>
<accession>A0AAV1RF13</accession>
<dbReference type="GO" id="GO:0006511">
    <property type="term" value="P:ubiquitin-dependent protein catabolic process"/>
    <property type="evidence" value="ECO:0007669"/>
    <property type="project" value="TreeGrafter"/>
</dbReference>
<dbReference type="Proteomes" id="UP001314170">
    <property type="component" value="Unassembled WGS sequence"/>
</dbReference>
<sequence length="149" mass="17059">MVFKKFVSCVYSLLDLRGHPRIKDAATACKGITLDVSDNINDSMLEPPVRSSSSSEIVDAEGEVCCVCLSSFKVEKDMSVLPCLHKFHKVCIEGWFNNMCRKTCPLCRFSMGEQERSYKREEQFTEEMNTLNKKPINFFGQNPATFWHD</sequence>
<dbReference type="SUPFAM" id="SSF57850">
    <property type="entry name" value="RING/U-box"/>
    <property type="match status" value="1"/>
</dbReference>
<evidence type="ECO:0000256" key="7">
    <source>
        <dbReference type="ARBA" id="ARBA00022771"/>
    </source>
</evidence>
<dbReference type="GO" id="GO:0000325">
    <property type="term" value="C:plant-type vacuole"/>
    <property type="evidence" value="ECO:0007669"/>
    <property type="project" value="TreeGrafter"/>
</dbReference>
<keyword evidence="9" id="KW-0862">Zinc</keyword>